<dbReference type="EMBL" id="FMWP01000013">
    <property type="protein sequence ID" value="SCZ89049.1"/>
    <property type="molecule type" value="Genomic_DNA"/>
</dbReference>
<dbReference type="Proteomes" id="UP000249723">
    <property type="component" value="Unassembled WGS sequence"/>
</dbReference>
<keyword evidence="4" id="KW-1185">Reference proteome</keyword>
<evidence type="ECO:0000259" key="2">
    <source>
        <dbReference type="Pfam" id="PF01467"/>
    </source>
</evidence>
<dbReference type="InterPro" id="IPR004821">
    <property type="entry name" value="Cyt_trans-like"/>
</dbReference>
<dbReference type="STRING" id="289078.A0A2X0K8S7"/>
<proteinExistence type="predicted"/>
<accession>A0A2X0K8S7</accession>
<dbReference type="GO" id="GO:0015937">
    <property type="term" value="P:coenzyme A biosynthetic process"/>
    <property type="evidence" value="ECO:0007669"/>
    <property type="project" value="TreeGrafter"/>
</dbReference>
<reference evidence="4" key="1">
    <citation type="submission" date="2016-10" db="EMBL/GenBank/DDBJ databases">
        <authorList>
            <person name="Jeantristanb JTB J.-T."/>
            <person name="Ricardo R."/>
        </authorList>
    </citation>
    <scope>NUCLEOTIDE SEQUENCE [LARGE SCALE GENOMIC DNA]</scope>
</reference>
<feature type="region of interest" description="Disordered" evidence="1">
    <location>
        <begin position="65"/>
        <end position="89"/>
    </location>
</feature>
<dbReference type="GO" id="GO:0004140">
    <property type="term" value="F:dephospho-CoA kinase activity"/>
    <property type="evidence" value="ECO:0007669"/>
    <property type="project" value="TreeGrafter"/>
</dbReference>
<dbReference type="PANTHER" id="PTHR10695:SF46">
    <property type="entry name" value="BIFUNCTIONAL COENZYME A SYNTHASE-RELATED"/>
    <property type="match status" value="1"/>
</dbReference>
<feature type="domain" description="Cytidyltransferase-like" evidence="2">
    <location>
        <begin position="191"/>
        <end position="224"/>
    </location>
</feature>
<dbReference type="AlphaFoldDB" id="A0A2X0K8S7"/>
<feature type="compositionally biased region" description="Low complexity" evidence="1">
    <location>
        <begin position="68"/>
        <end position="89"/>
    </location>
</feature>
<gene>
    <name evidence="3" type="ORF">BZ3500_MVSOF-1268-A1-R1_CHR1-1G00919</name>
</gene>
<evidence type="ECO:0000256" key="1">
    <source>
        <dbReference type="SAM" id="MobiDB-lite"/>
    </source>
</evidence>
<dbReference type="Gene3D" id="3.40.50.620">
    <property type="entry name" value="HUPs"/>
    <property type="match status" value="1"/>
</dbReference>
<evidence type="ECO:0000313" key="4">
    <source>
        <dbReference type="Proteomes" id="UP000249723"/>
    </source>
</evidence>
<dbReference type="Pfam" id="PF01467">
    <property type="entry name" value="CTP_transf_like"/>
    <property type="match status" value="1"/>
</dbReference>
<evidence type="ECO:0000313" key="3">
    <source>
        <dbReference type="EMBL" id="SCZ89049.1"/>
    </source>
</evidence>
<dbReference type="InterPro" id="IPR014729">
    <property type="entry name" value="Rossmann-like_a/b/a_fold"/>
</dbReference>
<dbReference type="SUPFAM" id="SSF52374">
    <property type="entry name" value="Nucleotidylyl transferase"/>
    <property type="match status" value="1"/>
</dbReference>
<dbReference type="OrthoDB" id="330671at2759"/>
<sequence length="378" mass="41630">MTRSATRYLVLTFASFDALHPSVTSPQSYVPHIRRAATRSCTSSSSSEETLLVIVIRTKTKDTRFPWSTTTTGNTSQGSTSCSSSSASASASSPHPSSYGWSILQPLLSVCYSTATRVFIDHDQCTRRVHVVVEEMRGIPVCLPNPPQDDESESNLVIKCDIEPTPMEQTLRDDLGSDHAEKEDYYPVVALGGTFDHLHAGHKILLTLAASLALRKLIVGVTGGVSFFHIVLLGKEVVLIQNRATRADTQLLTTKKYHQFLEPIEQRIQTTRDFLEWVRPGIEHHIVPIQDPYGPTATEADIQAIVVSEETRAGGQAVNKKRLEASFNELDIWVIELMADEPEASENASKGPKVEVESKMGSTAIRKWLSEKAGQTKT</sequence>
<dbReference type="PANTHER" id="PTHR10695">
    <property type="entry name" value="DEPHOSPHO-COA KINASE-RELATED"/>
    <property type="match status" value="1"/>
</dbReference>
<protein>
    <submittedName>
        <fullName evidence="3">BZ3500_MvSof-1268-A1-R1_Chr1-1g00919 protein</fullName>
    </submittedName>
</protein>
<name>A0A2X0K8S7_9BASI</name>
<organism evidence="3 4">
    <name type="scientific">Microbotryum saponariae</name>
    <dbReference type="NCBI Taxonomy" id="289078"/>
    <lineage>
        <taxon>Eukaryota</taxon>
        <taxon>Fungi</taxon>
        <taxon>Dikarya</taxon>
        <taxon>Basidiomycota</taxon>
        <taxon>Pucciniomycotina</taxon>
        <taxon>Microbotryomycetes</taxon>
        <taxon>Microbotryales</taxon>
        <taxon>Microbotryaceae</taxon>
        <taxon>Microbotryum</taxon>
    </lineage>
</organism>